<dbReference type="Gene3D" id="1.20.120.1760">
    <property type="match status" value="1"/>
</dbReference>
<dbReference type="Proteomes" id="UP000232693">
    <property type="component" value="Chromosome"/>
</dbReference>
<accession>A0A2K9A6D9</accession>
<dbReference type="GO" id="GO:0016780">
    <property type="term" value="F:phosphotransferase activity, for other substituted phosphate groups"/>
    <property type="evidence" value="ECO:0007669"/>
    <property type="project" value="InterPro"/>
</dbReference>
<dbReference type="OrthoDB" id="1034332at2"/>
<sequence length="196" mass="21082">MISVYQLKPKFQQLLRPLVNGLAKKGITANEITVLAMLLSVITGTAVVISNSLIALLALPIVLFIRMALNAIDGMLAREHKQQSKLGAFLNEIGDVISDLFLIIPLIIIPDISQWLLAAFAFTALLTEFAGILGVMAGAERQYQGPMGKSDRALVLGLIGLLVPLFAVSSTYLNAALSVFIALSVWTVINRIRAAL</sequence>
<organism evidence="1 2">
    <name type="scientific">Kangiella profundi</name>
    <dbReference type="NCBI Taxonomy" id="1561924"/>
    <lineage>
        <taxon>Bacteria</taxon>
        <taxon>Pseudomonadati</taxon>
        <taxon>Pseudomonadota</taxon>
        <taxon>Gammaproteobacteria</taxon>
        <taxon>Kangiellales</taxon>
        <taxon>Kangiellaceae</taxon>
        <taxon>Kangiella</taxon>
    </lineage>
</organism>
<dbReference type="InterPro" id="IPR043130">
    <property type="entry name" value="CDP-OH_PTrfase_TM_dom"/>
</dbReference>
<dbReference type="InterPro" id="IPR000462">
    <property type="entry name" value="CDP-OH_P_trans"/>
</dbReference>
<gene>
    <name evidence="1" type="ORF">CW740_09200</name>
</gene>
<dbReference type="EMBL" id="CP025120">
    <property type="protein sequence ID" value="AUD79405.1"/>
    <property type="molecule type" value="Genomic_DNA"/>
</dbReference>
<dbReference type="KEGG" id="kpd:CW740_09200"/>
<dbReference type="GO" id="GO:0016020">
    <property type="term" value="C:membrane"/>
    <property type="evidence" value="ECO:0007669"/>
    <property type="project" value="InterPro"/>
</dbReference>
<reference evidence="1 2" key="1">
    <citation type="submission" date="2017-12" db="EMBL/GenBank/DDBJ databases">
        <title>Kangiella profundi FT102 completed genome.</title>
        <authorList>
            <person name="Xu J."/>
            <person name="Wang J."/>
            <person name="Lu Y."/>
        </authorList>
    </citation>
    <scope>NUCLEOTIDE SEQUENCE [LARGE SCALE GENOMIC DNA]</scope>
    <source>
        <strain evidence="1 2">FT102</strain>
    </source>
</reference>
<dbReference type="Pfam" id="PF01066">
    <property type="entry name" value="CDP-OH_P_transf"/>
    <property type="match status" value="1"/>
</dbReference>
<dbReference type="GO" id="GO:0008654">
    <property type="term" value="P:phospholipid biosynthetic process"/>
    <property type="evidence" value="ECO:0007669"/>
    <property type="project" value="InterPro"/>
</dbReference>
<protein>
    <submittedName>
        <fullName evidence="1">Uncharacterized protein</fullName>
    </submittedName>
</protein>
<evidence type="ECO:0000313" key="2">
    <source>
        <dbReference type="Proteomes" id="UP000232693"/>
    </source>
</evidence>
<keyword evidence="2" id="KW-1185">Reference proteome</keyword>
<name>A0A2K9A6D9_9GAMM</name>
<dbReference type="RefSeq" id="WP_106647219.1">
    <property type="nucleotide sequence ID" value="NZ_BMGO01000001.1"/>
</dbReference>
<proteinExistence type="predicted"/>
<dbReference type="AlphaFoldDB" id="A0A2K9A6D9"/>
<evidence type="ECO:0000313" key="1">
    <source>
        <dbReference type="EMBL" id="AUD79405.1"/>
    </source>
</evidence>